<proteinExistence type="predicted"/>
<dbReference type="InterPro" id="IPR012337">
    <property type="entry name" value="RNaseH-like_sf"/>
</dbReference>
<keyword evidence="3" id="KW-1185">Reference proteome</keyword>
<evidence type="ECO:0000256" key="1">
    <source>
        <dbReference type="SAM" id="MobiDB-lite"/>
    </source>
</evidence>
<reference evidence="2 3" key="1">
    <citation type="submission" date="2024-04" db="EMBL/GenBank/DDBJ databases">
        <title>Genome assembly C_amara_ONT_v2.</title>
        <authorList>
            <person name="Yant L."/>
            <person name="Moore C."/>
            <person name="Slenker M."/>
        </authorList>
    </citation>
    <scope>NUCLEOTIDE SEQUENCE [LARGE SCALE GENOMIC DNA]</scope>
    <source>
        <tissue evidence="2">Leaf</tissue>
    </source>
</reference>
<protein>
    <recommendedName>
        <fullName evidence="4">HAT C-terminal dimerisation domain-containing protein</fullName>
    </recommendedName>
</protein>
<sequence length="152" mass="17248">MMHGDGIWSPSHVSGTSRRRVPDGDSKETSPRRLGESRDGKTKTDTGANWSRDVFKVLGQPSSSSCAERNWSTYSFIHSLKRNKLTTSRAQDLVYIHNNLRLLSRNAGEYNDEKTKKWDVGGDEFDSMEDMGFLEFSNLSLDDSDFENEFGQ</sequence>
<dbReference type="Proteomes" id="UP001558713">
    <property type="component" value="Unassembled WGS sequence"/>
</dbReference>
<accession>A0ABD0ZRS0</accession>
<evidence type="ECO:0000313" key="3">
    <source>
        <dbReference type="Proteomes" id="UP001558713"/>
    </source>
</evidence>
<feature type="compositionally biased region" description="Basic and acidic residues" evidence="1">
    <location>
        <begin position="20"/>
        <end position="44"/>
    </location>
</feature>
<dbReference type="EMBL" id="JBANAX010000695">
    <property type="protein sequence ID" value="KAL1197138.1"/>
    <property type="molecule type" value="Genomic_DNA"/>
</dbReference>
<evidence type="ECO:0000313" key="2">
    <source>
        <dbReference type="EMBL" id="KAL1197138.1"/>
    </source>
</evidence>
<feature type="region of interest" description="Disordered" evidence="1">
    <location>
        <begin position="1"/>
        <end position="47"/>
    </location>
</feature>
<organism evidence="2 3">
    <name type="scientific">Cardamine amara subsp. amara</name>
    <dbReference type="NCBI Taxonomy" id="228776"/>
    <lineage>
        <taxon>Eukaryota</taxon>
        <taxon>Viridiplantae</taxon>
        <taxon>Streptophyta</taxon>
        <taxon>Embryophyta</taxon>
        <taxon>Tracheophyta</taxon>
        <taxon>Spermatophyta</taxon>
        <taxon>Magnoliopsida</taxon>
        <taxon>eudicotyledons</taxon>
        <taxon>Gunneridae</taxon>
        <taxon>Pentapetalae</taxon>
        <taxon>rosids</taxon>
        <taxon>malvids</taxon>
        <taxon>Brassicales</taxon>
        <taxon>Brassicaceae</taxon>
        <taxon>Cardamineae</taxon>
        <taxon>Cardamine</taxon>
    </lineage>
</organism>
<dbReference type="AlphaFoldDB" id="A0ABD0ZRS0"/>
<gene>
    <name evidence="2" type="ORF">V5N11_002017</name>
</gene>
<dbReference type="SUPFAM" id="SSF53098">
    <property type="entry name" value="Ribonuclease H-like"/>
    <property type="match status" value="1"/>
</dbReference>
<name>A0ABD0ZRS0_CARAN</name>
<comment type="caution">
    <text evidence="2">The sequence shown here is derived from an EMBL/GenBank/DDBJ whole genome shotgun (WGS) entry which is preliminary data.</text>
</comment>
<evidence type="ECO:0008006" key="4">
    <source>
        <dbReference type="Google" id="ProtNLM"/>
    </source>
</evidence>